<protein>
    <recommendedName>
        <fullName evidence="2">TFIIB-type zinc ribbon-containing protein</fullName>
    </recommendedName>
</protein>
<name>A0AAU7CKQ5_9BACT</name>
<evidence type="ECO:0008006" key="2">
    <source>
        <dbReference type="Google" id="ProtNLM"/>
    </source>
</evidence>
<dbReference type="RefSeq" id="WP_406698590.1">
    <property type="nucleotide sequence ID" value="NZ_CP155447.1"/>
</dbReference>
<reference evidence="1" key="1">
    <citation type="submission" date="2024-05" db="EMBL/GenBank/DDBJ databases">
        <title>Planctomycetes of the genus Singulisphaera possess chitinolytic capabilities.</title>
        <authorList>
            <person name="Ivanova A."/>
        </authorList>
    </citation>
    <scope>NUCLEOTIDE SEQUENCE</scope>
    <source>
        <strain evidence="1">Ch08T</strain>
    </source>
</reference>
<evidence type="ECO:0000313" key="1">
    <source>
        <dbReference type="EMBL" id="XBH05741.1"/>
    </source>
</evidence>
<gene>
    <name evidence="1" type="ORF">V5E97_06870</name>
</gene>
<accession>A0AAU7CKQ5</accession>
<dbReference type="AlphaFoldDB" id="A0AAU7CKQ5"/>
<organism evidence="1">
    <name type="scientific">Singulisphaera sp. Ch08</name>
    <dbReference type="NCBI Taxonomy" id="3120278"/>
    <lineage>
        <taxon>Bacteria</taxon>
        <taxon>Pseudomonadati</taxon>
        <taxon>Planctomycetota</taxon>
        <taxon>Planctomycetia</taxon>
        <taxon>Isosphaerales</taxon>
        <taxon>Isosphaeraceae</taxon>
        <taxon>Singulisphaera</taxon>
    </lineage>
</organism>
<dbReference type="EMBL" id="CP155447">
    <property type="protein sequence ID" value="XBH05741.1"/>
    <property type="molecule type" value="Genomic_DNA"/>
</dbReference>
<proteinExistence type="predicted"/>
<sequence length="130" mass="14041">MPAFCPICRSANVDEVLDAPDRIKCRDCHAYIPASEPTPEDAPTARISLATATADIARALGIHRAYADLDSLEGVDDEIHRVTTFLAQVEADQRQLVAALDACRVLSAHDPDAKLQATRLARRALGLPVL</sequence>